<feature type="region of interest" description="Disordered" evidence="4">
    <location>
        <begin position="1"/>
        <end position="117"/>
    </location>
</feature>
<feature type="region of interest" description="Disordered" evidence="4">
    <location>
        <begin position="246"/>
        <end position="275"/>
    </location>
</feature>
<dbReference type="GO" id="GO:0000294">
    <property type="term" value="P:nuclear-transcribed mRNA catabolic process, RNase MRP-dependent"/>
    <property type="evidence" value="ECO:0007669"/>
    <property type="project" value="TreeGrafter"/>
</dbReference>
<gene>
    <name evidence="5" type="ORF">GMOD_00007260</name>
</gene>
<dbReference type="PANTHER" id="PTHR28256:SF1">
    <property type="entry name" value="RIBONUCLEASES P_MRP PROTEIN SUBUNIT POP7"/>
    <property type="match status" value="1"/>
</dbReference>
<feature type="region of interest" description="Disordered" evidence="4">
    <location>
        <begin position="149"/>
        <end position="176"/>
    </location>
</feature>
<dbReference type="GO" id="GO:0005655">
    <property type="term" value="C:nucleolar ribonuclease P complex"/>
    <property type="evidence" value="ECO:0007669"/>
    <property type="project" value="InterPro"/>
</dbReference>
<dbReference type="GO" id="GO:0004526">
    <property type="term" value="F:ribonuclease P activity"/>
    <property type="evidence" value="ECO:0007669"/>
    <property type="project" value="TreeGrafter"/>
</dbReference>
<comment type="subcellular location">
    <subcellularLocation>
        <location evidence="1">Nucleus</location>
    </subcellularLocation>
</comment>
<reference evidence="5 6" key="1">
    <citation type="journal article" date="2014" name="PLoS ONE">
        <title>De novo Genome Assembly of the Fungal Plant Pathogen Pyrenophora semeniperda.</title>
        <authorList>
            <person name="Soliai M.M."/>
            <person name="Meyer S.E."/>
            <person name="Udall J.A."/>
            <person name="Elzinga D.E."/>
            <person name="Hermansen R.A."/>
            <person name="Bodily P.M."/>
            <person name="Hart A.A."/>
            <person name="Coleman C.E."/>
        </authorList>
    </citation>
    <scope>NUCLEOTIDE SEQUENCE [LARGE SCALE GENOMIC DNA]</scope>
    <source>
        <strain evidence="5 6">CCB06</strain>
        <tissue evidence="5">Mycelium</tissue>
    </source>
</reference>
<evidence type="ECO:0000256" key="3">
    <source>
        <dbReference type="ARBA" id="ARBA00023242"/>
    </source>
</evidence>
<evidence type="ECO:0000313" key="6">
    <source>
        <dbReference type="Proteomes" id="UP000265663"/>
    </source>
</evidence>
<dbReference type="InterPro" id="IPR036882">
    <property type="entry name" value="Alba-like_dom_sf"/>
</dbReference>
<dbReference type="GO" id="GO:0000171">
    <property type="term" value="F:ribonuclease MRP activity"/>
    <property type="evidence" value="ECO:0007669"/>
    <property type="project" value="TreeGrafter"/>
</dbReference>
<dbReference type="GO" id="GO:0006364">
    <property type="term" value="P:rRNA processing"/>
    <property type="evidence" value="ECO:0007669"/>
    <property type="project" value="TreeGrafter"/>
</dbReference>
<dbReference type="GO" id="GO:0000172">
    <property type="term" value="C:ribonuclease MRP complex"/>
    <property type="evidence" value="ECO:0007669"/>
    <property type="project" value="InterPro"/>
</dbReference>
<sequence>MAGKKRSVNGQVKPQARPQNLPEDTPMTNTTPPCGQPLPPSSKSTSTPTTAPESNEAAPHSTSHIPQEEKAPNPSKPVPQPRKPTTHKKLAKLPKNASISTRPLLHPALPTPHSSSASPKIIYITATTPYIPCVKRVRNLLTHITKREKQSAASLSSKPGRARGQQNTKVLEANGRLEAKDVERNIVEEASKTRGTRKPGEMVYLKATGRAIPRALEIALHFQADQSCGVRVDLGSVKAIDDIEIKSIPSTGTHEATGQEEQGQDQEADESIPETRIRMLSSVTVSIGLV</sequence>
<feature type="compositionally biased region" description="Low complexity" evidence="4">
    <location>
        <begin position="41"/>
        <end position="54"/>
    </location>
</feature>
<dbReference type="Gene3D" id="3.30.110.20">
    <property type="entry name" value="Alba-like domain"/>
    <property type="match status" value="1"/>
</dbReference>
<dbReference type="InterPro" id="IPR020241">
    <property type="entry name" value="RNase_P/MRP_Pop7_fungi"/>
</dbReference>
<dbReference type="PANTHER" id="PTHR28256">
    <property type="entry name" value="RIBONUCLEASES P/MRP PROTEIN SUBUNIT POP7"/>
    <property type="match status" value="1"/>
</dbReference>
<dbReference type="AlphaFoldDB" id="A0A3M7MCT2"/>
<dbReference type="Pfam" id="PF12328">
    <property type="entry name" value="Rpp20"/>
    <property type="match status" value="1"/>
</dbReference>
<protein>
    <submittedName>
        <fullName evidence="5">Ribonuclease p mrp subunit pop7</fullName>
    </submittedName>
</protein>
<feature type="compositionally biased region" description="Acidic residues" evidence="4">
    <location>
        <begin position="262"/>
        <end position="272"/>
    </location>
</feature>
<dbReference type="GO" id="GO:0034965">
    <property type="term" value="P:intronic box C/D snoRNA processing"/>
    <property type="evidence" value="ECO:0007669"/>
    <property type="project" value="TreeGrafter"/>
</dbReference>
<dbReference type="GO" id="GO:0003723">
    <property type="term" value="F:RNA binding"/>
    <property type="evidence" value="ECO:0007669"/>
    <property type="project" value="TreeGrafter"/>
</dbReference>
<dbReference type="Proteomes" id="UP000265663">
    <property type="component" value="Unassembled WGS sequence"/>
</dbReference>
<dbReference type="InterPro" id="IPR014612">
    <property type="entry name" value="Pop7/Rpp20"/>
</dbReference>
<keyword evidence="2" id="KW-0819">tRNA processing</keyword>
<evidence type="ECO:0000256" key="2">
    <source>
        <dbReference type="ARBA" id="ARBA00022694"/>
    </source>
</evidence>
<evidence type="ECO:0000256" key="1">
    <source>
        <dbReference type="ARBA" id="ARBA00004123"/>
    </source>
</evidence>
<keyword evidence="6" id="KW-1185">Reference proteome</keyword>
<organism evidence="5 6">
    <name type="scientific">Pyrenophora seminiperda CCB06</name>
    <dbReference type="NCBI Taxonomy" id="1302712"/>
    <lineage>
        <taxon>Eukaryota</taxon>
        <taxon>Fungi</taxon>
        <taxon>Dikarya</taxon>
        <taxon>Ascomycota</taxon>
        <taxon>Pezizomycotina</taxon>
        <taxon>Dothideomycetes</taxon>
        <taxon>Pleosporomycetidae</taxon>
        <taxon>Pleosporales</taxon>
        <taxon>Pleosporineae</taxon>
        <taxon>Pleosporaceae</taxon>
        <taxon>Pyrenophora</taxon>
    </lineage>
</organism>
<accession>A0A3M7MCT2</accession>
<evidence type="ECO:0000313" key="5">
    <source>
        <dbReference type="EMBL" id="RMZ72248.1"/>
    </source>
</evidence>
<name>A0A3M7MCT2_9PLEO</name>
<dbReference type="GO" id="GO:0001682">
    <property type="term" value="P:tRNA 5'-leader removal"/>
    <property type="evidence" value="ECO:0007669"/>
    <property type="project" value="InterPro"/>
</dbReference>
<proteinExistence type="predicted"/>
<evidence type="ECO:0000256" key="4">
    <source>
        <dbReference type="SAM" id="MobiDB-lite"/>
    </source>
</evidence>
<keyword evidence="3" id="KW-0539">Nucleus</keyword>
<dbReference type="OrthoDB" id="5416589at2759"/>
<dbReference type="EMBL" id="KE747829">
    <property type="protein sequence ID" value="RMZ72248.1"/>
    <property type="molecule type" value="Genomic_DNA"/>
</dbReference>